<keyword evidence="3" id="KW-1185">Reference proteome</keyword>
<evidence type="ECO:0000313" key="2">
    <source>
        <dbReference type="EMBL" id="MFD1149811.1"/>
    </source>
</evidence>
<accession>A0ABW3QYP8</accession>
<keyword evidence="1" id="KW-0812">Transmembrane</keyword>
<feature type="transmembrane region" description="Helical" evidence="1">
    <location>
        <begin position="47"/>
        <end position="71"/>
    </location>
</feature>
<sequence>MSQQDDFLGGLHYDRLREARTEPSTTIERYHPAGGAVEPARGRVSPWWHVAGVLLGAVGAAAAVFVLAFALDLLADGARTEGLVALGVAGFLVALVCAGKLSPAAPLVMGMAALAGSVLYELETFPFLPVLRTVFESGIPVVVGVLLVMLSGRRG</sequence>
<evidence type="ECO:0000313" key="3">
    <source>
        <dbReference type="Proteomes" id="UP001597168"/>
    </source>
</evidence>
<keyword evidence="1" id="KW-0472">Membrane</keyword>
<comment type="caution">
    <text evidence="2">The sequence shown here is derived from an EMBL/GenBank/DDBJ whole genome shotgun (WGS) entry which is preliminary data.</text>
</comment>
<gene>
    <name evidence="2" type="ORF">ACFQ3T_21980</name>
</gene>
<dbReference type="EMBL" id="JBHTLK010000123">
    <property type="protein sequence ID" value="MFD1149811.1"/>
    <property type="molecule type" value="Genomic_DNA"/>
</dbReference>
<evidence type="ECO:0000256" key="1">
    <source>
        <dbReference type="SAM" id="Phobius"/>
    </source>
</evidence>
<feature type="transmembrane region" description="Helical" evidence="1">
    <location>
        <begin position="83"/>
        <end position="105"/>
    </location>
</feature>
<reference evidence="3" key="1">
    <citation type="journal article" date="2019" name="Int. J. Syst. Evol. Microbiol.">
        <title>The Global Catalogue of Microorganisms (GCM) 10K type strain sequencing project: providing services to taxonomists for standard genome sequencing and annotation.</title>
        <authorList>
            <consortium name="The Broad Institute Genomics Platform"/>
            <consortium name="The Broad Institute Genome Sequencing Center for Infectious Disease"/>
            <person name="Wu L."/>
            <person name="Ma J."/>
        </authorList>
    </citation>
    <scope>NUCLEOTIDE SEQUENCE [LARGE SCALE GENOMIC DNA]</scope>
    <source>
        <strain evidence="3">CCUG 60214</strain>
    </source>
</reference>
<name>A0ABW3QYP8_9PSEU</name>
<organism evidence="2 3">
    <name type="scientific">Saccharothrix hoggarensis</name>
    <dbReference type="NCBI Taxonomy" id="913853"/>
    <lineage>
        <taxon>Bacteria</taxon>
        <taxon>Bacillati</taxon>
        <taxon>Actinomycetota</taxon>
        <taxon>Actinomycetes</taxon>
        <taxon>Pseudonocardiales</taxon>
        <taxon>Pseudonocardiaceae</taxon>
        <taxon>Saccharothrix</taxon>
    </lineage>
</organism>
<feature type="transmembrane region" description="Helical" evidence="1">
    <location>
        <begin position="125"/>
        <end position="150"/>
    </location>
</feature>
<dbReference type="RefSeq" id="WP_380725333.1">
    <property type="nucleotide sequence ID" value="NZ_JBHTLK010000123.1"/>
</dbReference>
<protein>
    <submittedName>
        <fullName evidence="2">Uncharacterized protein</fullName>
    </submittedName>
</protein>
<proteinExistence type="predicted"/>
<keyword evidence="1" id="KW-1133">Transmembrane helix</keyword>
<dbReference type="Proteomes" id="UP001597168">
    <property type="component" value="Unassembled WGS sequence"/>
</dbReference>